<keyword evidence="2" id="KW-0732">Signal</keyword>
<keyword evidence="1" id="KW-1133">Transmembrane helix</keyword>
<evidence type="ECO:0000256" key="2">
    <source>
        <dbReference type="SAM" id="SignalP"/>
    </source>
</evidence>
<dbReference type="AlphaFoldDB" id="A0A7S4LLI0"/>
<dbReference type="SUPFAM" id="SSF50370">
    <property type="entry name" value="Ricin B-like lectins"/>
    <property type="match status" value="1"/>
</dbReference>
<feature type="transmembrane region" description="Helical" evidence="1">
    <location>
        <begin position="143"/>
        <end position="161"/>
    </location>
</feature>
<organism evidence="3">
    <name type="scientific">Eutreptiella gymnastica</name>
    <dbReference type="NCBI Taxonomy" id="73025"/>
    <lineage>
        <taxon>Eukaryota</taxon>
        <taxon>Discoba</taxon>
        <taxon>Euglenozoa</taxon>
        <taxon>Euglenida</taxon>
        <taxon>Spirocuta</taxon>
        <taxon>Euglenophyceae</taxon>
        <taxon>Eutreptiales</taxon>
        <taxon>Eutreptiaceae</taxon>
        <taxon>Eutreptiella</taxon>
    </lineage>
</organism>
<dbReference type="InterPro" id="IPR035992">
    <property type="entry name" value="Ricin_B-like_lectins"/>
</dbReference>
<keyword evidence="1" id="KW-0812">Transmembrane</keyword>
<evidence type="ECO:0000256" key="1">
    <source>
        <dbReference type="SAM" id="Phobius"/>
    </source>
</evidence>
<dbReference type="EMBL" id="HBJA01140503">
    <property type="protein sequence ID" value="CAE0837020.1"/>
    <property type="molecule type" value="Transcribed_RNA"/>
</dbReference>
<feature type="signal peptide" evidence="2">
    <location>
        <begin position="1"/>
        <end position="15"/>
    </location>
</feature>
<sequence>MLFVVIVCLLWSAEAVTQKIMLHRLGETTCLANQGTLRSISCDILDSDQHFARDSEALTFSPNSNPGKCLEVRSARVLGLAQLVVATCHASVARQQFHCNDNRCCSAFKSQTCVTIAHLAPATDVSGLPDIFGGGGGGKMGDAILLVLAIAPLLAVLAFGVKRFLLSEGNGAP</sequence>
<proteinExistence type="predicted"/>
<reference evidence="3" key="1">
    <citation type="submission" date="2021-01" db="EMBL/GenBank/DDBJ databases">
        <authorList>
            <person name="Corre E."/>
            <person name="Pelletier E."/>
            <person name="Niang G."/>
            <person name="Scheremetjew M."/>
            <person name="Finn R."/>
            <person name="Kale V."/>
            <person name="Holt S."/>
            <person name="Cochrane G."/>
            <person name="Meng A."/>
            <person name="Brown T."/>
            <person name="Cohen L."/>
        </authorList>
    </citation>
    <scope>NUCLEOTIDE SEQUENCE</scope>
    <source>
        <strain evidence="3">CCMP1594</strain>
    </source>
</reference>
<accession>A0A7S4LLI0</accession>
<feature type="chain" id="PRO_5030751149" evidence="2">
    <location>
        <begin position="16"/>
        <end position="173"/>
    </location>
</feature>
<gene>
    <name evidence="3" type="ORF">EGYM00163_LOCUS48389</name>
</gene>
<dbReference type="Gene3D" id="2.80.10.50">
    <property type="match status" value="1"/>
</dbReference>
<name>A0A7S4LLI0_9EUGL</name>
<evidence type="ECO:0000313" key="3">
    <source>
        <dbReference type="EMBL" id="CAE0837020.1"/>
    </source>
</evidence>
<keyword evidence="1" id="KW-0472">Membrane</keyword>
<protein>
    <submittedName>
        <fullName evidence="3">Uncharacterized protein</fullName>
    </submittedName>
</protein>